<sequence length="144" mass="15484">MVDHVLVPVDDSDRSVQALEFACKEYPGARITALHVLDPGDFYAATGIEGGAMANYEEIQDAHETRAEEILKHAREVGAEHGVEIETDHIVGGISRSIVEYADDNDADHIAIGSHGRTGASRILLGSVAEKVARRSSVPVTIVR</sequence>
<dbReference type="AlphaFoldDB" id="A0A1G8TWZ4"/>
<dbReference type="Gene3D" id="3.40.50.620">
    <property type="entry name" value="HUPs"/>
    <property type="match status" value="1"/>
</dbReference>
<evidence type="ECO:0000313" key="4">
    <source>
        <dbReference type="Proteomes" id="UP000198882"/>
    </source>
</evidence>
<dbReference type="Proteomes" id="UP000198882">
    <property type="component" value="Unassembled WGS sequence"/>
</dbReference>
<accession>A0A1G8TWZ4</accession>
<dbReference type="InterPro" id="IPR014729">
    <property type="entry name" value="Rossmann-like_a/b/a_fold"/>
</dbReference>
<dbReference type="RefSeq" id="WP_090303146.1">
    <property type="nucleotide sequence ID" value="NZ_FNFE01000001.1"/>
</dbReference>
<organism evidence="3 4">
    <name type="scientific">Natronorubrum texcoconense</name>
    <dbReference type="NCBI Taxonomy" id="1095776"/>
    <lineage>
        <taxon>Archaea</taxon>
        <taxon>Methanobacteriati</taxon>
        <taxon>Methanobacteriota</taxon>
        <taxon>Stenosarchaea group</taxon>
        <taxon>Halobacteria</taxon>
        <taxon>Halobacteriales</taxon>
        <taxon>Natrialbaceae</taxon>
        <taxon>Natronorubrum</taxon>
    </lineage>
</organism>
<dbReference type="SUPFAM" id="SSF52402">
    <property type="entry name" value="Adenine nucleotide alpha hydrolases-like"/>
    <property type="match status" value="1"/>
</dbReference>
<evidence type="ECO:0000313" key="3">
    <source>
        <dbReference type="EMBL" id="SDJ46031.1"/>
    </source>
</evidence>
<name>A0A1G8TWZ4_9EURY</name>
<dbReference type="PANTHER" id="PTHR46268:SF24">
    <property type="entry name" value="UNIVERSAL STRESS PROTEIN"/>
    <property type="match status" value="1"/>
</dbReference>
<dbReference type="PANTHER" id="PTHR46268">
    <property type="entry name" value="STRESS RESPONSE PROTEIN NHAX"/>
    <property type="match status" value="1"/>
</dbReference>
<dbReference type="OrthoDB" id="105697at2157"/>
<dbReference type="InterPro" id="IPR006015">
    <property type="entry name" value="Universal_stress_UspA"/>
</dbReference>
<protein>
    <submittedName>
        <fullName evidence="3">Nucleotide-binding universal stress protein, UspA family</fullName>
    </submittedName>
</protein>
<dbReference type="CDD" id="cd00293">
    <property type="entry name" value="USP-like"/>
    <property type="match status" value="1"/>
</dbReference>
<gene>
    <name evidence="3" type="ORF">SAMN04515672_0641</name>
</gene>
<dbReference type="InterPro" id="IPR006016">
    <property type="entry name" value="UspA"/>
</dbReference>
<keyword evidence="4" id="KW-1185">Reference proteome</keyword>
<dbReference type="Pfam" id="PF00582">
    <property type="entry name" value="Usp"/>
    <property type="match status" value="1"/>
</dbReference>
<reference evidence="4" key="1">
    <citation type="submission" date="2016-10" db="EMBL/GenBank/DDBJ databases">
        <authorList>
            <person name="Varghese N."/>
            <person name="Submissions S."/>
        </authorList>
    </citation>
    <scope>NUCLEOTIDE SEQUENCE [LARGE SCALE GENOMIC DNA]</scope>
    <source>
        <strain evidence="4">B4,CECT 8067,JCM 17497</strain>
    </source>
</reference>
<dbReference type="EMBL" id="FNFE01000001">
    <property type="protein sequence ID" value="SDJ46031.1"/>
    <property type="molecule type" value="Genomic_DNA"/>
</dbReference>
<dbReference type="STRING" id="1095776.SAMN04515672_0641"/>
<dbReference type="PRINTS" id="PR01438">
    <property type="entry name" value="UNVRSLSTRESS"/>
</dbReference>
<feature type="domain" description="UspA" evidence="2">
    <location>
        <begin position="1"/>
        <end position="144"/>
    </location>
</feature>
<proteinExistence type="inferred from homology"/>
<evidence type="ECO:0000256" key="1">
    <source>
        <dbReference type="ARBA" id="ARBA00008791"/>
    </source>
</evidence>
<comment type="similarity">
    <text evidence="1">Belongs to the universal stress protein A family.</text>
</comment>
<evidence type="ECO:0000259" key="2">
    <source>
        <dbReference type="Pfam" id="PF00582"/>
    </source>
</evidence>